<reference evidence="1 2" key="1">
    <citation type="submission" date="2019-02" db="EMBL/GenBank/DDBJ databases">
        <title>Deep-cultivation of Planctomycetes and their phenomic and genomic characterization uncovers novel biology.</title>
        <authorList>
            <person name="Wiegand S."/>
            <person name="Jogler M."/>
            <person name="Boedeker C."/>
            <person name="Pinto D."/>
            <person name="Vollmers J."/>
            <person name="Rivas-Marin E."/>
            <person name="Kohn T."/>
            <person name="Peeters S.H."/>
            <person name="Heuer A."/>
            <person name="Rast P."/>
            <person name="Oberbeckmann S."/>
            <person name="Bunk B."/>
            <person name="Jeske O."/>
            <person name="Meyerdierks A."/>
            <person name="Storesund J.E."/>
            <person name="Kallscheuer N."/>
            <person name="Luecker S."/>
            <person name="Lage O.M."/>
            <person name="Pohl T."/>
            <person name="Merkel B.J."/>
            <person name="Hornburger P."/>
            <person name="Mueller R.-W."/>
            <person name="Bruemmer F."/>
            <person name="Labrenz M."/>
            <person name="Spormann A.M."/>
            <person name="Op Den Camp H."/>
            <person name="Overmann J."/>
            <person name="Amann R."/>
            <person name="Jetten M.S.M."/>
            <person name="Mascher T."/>
            <person name="Medema M.H."/>
            <person name="Devos D.P."/>
            <person name="Kaster A.-K."/>
            <person name="Ovreas L."/>
            <person name="Rohde M."/>
            <person name="Galperin M.Y."/>
            <person name="Jogler C."/>
        </authorList>
    </citation>
    <scope>NUCLEOTIDE SEQUENCE [LARGE SCALE GENOMIC DNA]</scope>
    <source>
        <strain evidence="1 2">Pla100</strain>
    </source>
</reference>
<sequence>MNREGKILQLIENDSLFSMSSINIEREFKFAERTSWLASPTTPKFFLECLELLREDDTKPNPWNILHSRYFGDIESLVSSLGGLACGPKLQEIDERAERLGELLSNCKSLNLASQKIAEKTGADANELYDEILADLPYVHFNVMVKAEALFPDLVFPVLDVMFYCYENGGIPFGVYGQQMDPNYVGPLKVLYLSN</sequence>
<evidence type="ECO:0000313" key="1">
    <source>
        <dbReference type="EMBL" id="TWT77173.1"/>
    </source>
</evidence>
<proteinExistence type="predicted"/>
<evidence type="ECO:0000313" key="2">
    <source>
        <dbReference type="Proteomes" id="UP000316213"/>
    </source>
</evidence>
<name>A0A5C5YQN1_9BACT</name>
<organism evidence="1 2">
    <name type="scientific">Neorhodopirellula pilleata</name>
    <dbReference type="NCBI Taxonomy" id="2714738"/>
    <lineage>
        <taxon>Bacteria</taxon>
        <taxon>Pseudomonadati</taxon>
        <taxon>Planctomycetota</taxon>
        <taxon>Planctomycetia</taxon>
        <taxon>Pirellulales</taxon>
        <taxon>Pirellulaceae</taxon>
        <taxon>Neorhodopirellula</taxon>
    </lineage>
</organism>
<accession>A0A5C5YQN1</accession>
<dbReference type="Proteomes" id="UP000316213">
    <property type="component" value="Unassembled WGS sequence"/>
</dbReference>
<protein>
    <submittedName>
        <fullName evidence="1">Uncharacterized protein</fullName>
    </submittedName>
</protein>
<keyword evidence="2" id="KW-1185">Reference proteome</keyword>
<comment type="caution">
    <text evidence="1">The sequence shown here is derived from an EMBL/GenBank/DDBJ whole genome shotgun (WGS) entry which is preliminary data.</text>
</comment>
<gene>
    <name evidence="1" type="ORF">Pla100_63320</name>
</gene>
<dbReference type="AlphaFoldDB" id="A0A5C5YQN1"/>
<dbReference type="EMBL" id="SJPM01000064">
    <property type="protein sequence ID" value="TWT77173.1"/>
    <property type="molecule type" value="Genomic_DNA"/>
</dbReference>